<keyword evidence="4 5" id="KW-0472">Membrane</keyword>
<feature type="transmembrane region" description="Helical" evidence="5">
    <location>
        <begin position="115"/>
        <end position="132"/>
    </location>
</feature>
<name>A0A0M1N0A3_9MOLU</name>
<feature type="transmembrane region" description="Helical" evidence="5">
    <location>
        <begin position="17"/>
        <end position="37"/>
    </location>
</feature>
<dbReference type="PANTHER" id="PTHR33514">
    <property type="entry name" value="PROTEIN ABCI12, CHLOROPLASTIC"/>
    <property type="match status" value="1"/>
</dbReference>
<feature type="transmembrane region" description="Helical" evidence="5">
    <location>
        <begin position="322"/>
        <end position="339"/>
    </location>
</feature>
<dbReference type="AlphaFoldDB" id="A0A0M1N0A3"/>
<organism evidence="6 7">
    <name type="scientific">Candidatus Phytoplasma pruni</name>
    <dbReference type="NCBI Taxonomy" id="479893"/>
    <lineage>
        <taxon>Bacteria</taxon>
        <taxon>Bacillati</taxon>
        <taxon>Mycoplasmatota</taxon>
        <taxon>Mollicutes</taxon>
        <taxon>Acholeplasmatales</taxon>
        <taxon>Acholeplasmataceae</taxon>
        <taxon>Candidatus Phytoplasma</taxon>
        <taxon>16SrIII (X-disease group)</taxon>
    </lineage>
</organism>
<reference evidence="7" key="1">
    <citation type="submission" date="2015-05" db="EMBL/GenBank/DDBJ databases">
        <title>Draft genome sequence of 'Candidatus Phytoplasma Pruni' strain CX, a plant pathogenic bacterium.</title>
        <authorList>
            <person name="Lee I.-M."/>
            <person name="Bottner-Parker K.D."/>
            <person name="Shao J."/>
            <person name="Gundersen-Rindal D.E."/>
            <person name="Zhao Y."/>
            <person name="Davis R.E."/>
        </authorList>
    </citation>
    <scope>NUCLEOTIDE SEQUENCE [LARGE SCALE GENOMIC DNA]</scope>
    <source>
        <strain evidence="7">CX</strain>
    </source>
</reference>
<proteinExistence type="predicted"/>
<dbReference type="EMBL" id="LHCF01000006">
    <property type="protein sequence ID" value="KOR75460.1"/>
    <property type="molecule type" value="Genomic_DNA"/>
</dbReference>
<dbReference type="OrthoDB" id="8075495at2"/>
<feature type="transmembrane region" description="Helical" evidence="5">
    <location>
        <begin position="276"/>
        <end position="301"/>
    </location>
</feature>
<evidence type="ECO:0000256" key="4">
    <source>
        <dbReference type="ARBA" id="ARBA00023136"/>
    </source>
</evidence>
<evidence type="ECO:0000313" key="7">
    <source>
        <dbReference type="Proteomes" id="UP000037386"/>
    </source>
</evidence>
<dbReference type="RefSeq" id="WP_053521432.1">
    <property type="nucleotide sequence ID" value="NZ_LHCF01000006.1"/>
</dbReference>
<dbReference type="PATRIC" id="fig|479893.3.peg.297"/>
<evidence type="ECO:0000256" key="1">
    <source>
        <dbReference type="ARBA" id="ARBA00004141"/>
    </source>
</evidence>
<protein>
    <submittedName>
        <fullName evidence="6">ABC Transporter Permease Protein</fullName>
    </submittedName>
</protein>
<comment type="caution">
    <text evidence="6">The sequence shown here is derived from an EMBL/GenBank/DDBJ whole genome shotgun (WGS) entry which is preliminary data.</text>
</comment>
<accession>A0A0M1N0A3</accession>
<dbReference type="GO" id="GO:0005886">
    <property type="term" value="C:plasma membrane"/>
    <property type="evidence" value="ECO:0007669"/>
    <property type="project" value="UniProtKB-ARBA"/>
</dbReference>
<dbReference type="Proteomes" id="UP000037386">
    <property type="component" value="Unassembled WGS sequence"/>
</dbReference>
<evidence type="ECO:0000256" key="2">
    <source>
        <dbReference type="ARBA" id="ARBA00022692"/>
    </source>
</evidence>
<dbReference type="Pfam" id="PF02361">
    <property type="entry name" value="CbiQ"/>
    <property type="match status" value="1"/>
</dbReference>
<dbReference type="CDD" id="cd16914">
    <property type="entry name" value="EcfT"/>
    <property type="match status" value="1"/>
</dbReference>
<dbReference type="STRING" id="479893.CPX_001506"/>
<sequence length="340" mass="40271">MINSDLQQKSDLKKKSFLYSINPAIKIIAIIAFFKVIFSLDVSFFSKETNLLEKALFFGPFVFLILFLFFLLMHLNFSVVKMLKRISHLKFLILLSLIFHISLKEEAGRDISFQVWNVYLILFSLGVFYFVFKKIFPKNIYSFLFVIFFLAMPFLTSHLNLLKTHRIPFIQEDYTVQLFLKKTDFLKIILIFIRILLILTVITLFNETTSFMEINDGLEIVLKPLKKLKFPLEFFSIMISLIFMFIPFLMEETKKIIKAQMSRGLDLYTKNLFKKIYNLLSLLIPIFVISFQKSLVLANAMEARGYVLGEKRTKLNHYQMTKKDYLFLITILSFFIWSFF</sequence>
<dbReference type="PANTHER" id="PTHR33514:SF13">
    <property type="entry name" value="PROTEIN ABCI12, CHLOROPLASTIC"/>
    <property type="match status" value="1"/>
</dbReference>
<keyword evidence="3 5" id="KW-1133">Transmembrane helix</keyword>
<comment type="subcellular location">
    <subcellularLocation>
        <location evidence="1">Membrane</location>
        <topology evidence="1">Multi-pass membrane protein</topology>
    </subcellularLocation>
</comment>
<feature type="transmembrane region" description="Helical" evidence="5">
    <location>
        <begin position="232"/>
        <end position="250"/>
    </location>
</feature>
<feature type="transmembrane region" description="Helical" evidence="5">
    <location>
        <begin position="87"/>
        <end position="103"/>
    </location>
</feature>
<dbReference type="InterPro" id="IPR003339">
    <property type="entry name" value="ABC/ECF_trnsptr_transmembrane"/>
</dbReference>
<feature type="transmembrane region" description="Helical" evidence="5">
    <location>
        <begin position="185"/>
        <end position="205"/>
    </location>
</feature>
<feature type="transmembrane region" description="Helical" evidence="5">
    <location>
        <begin position="139"/>
        <end position="156"/>
    </location>
</feature>
<gene>
    <name evidence="6" type="primary">cbiQ</name>
    <name evidence="6" type="ORF">CPX_001506</name>
</gene>
<evidence type="ECO:0000256" key="5">
    <source>
        <dbReference type="SAM" id="Phobius"/>
    </source>
</evidence>
<keyword evidence="2 5" id="KW-0812">Transmembrane</keyword>
<evidence type="ECO:0000313" key="6">
    <source>
        <dbReference type="EMBL" id="KOR75460.1"/>
    </source>
</evidence>
<feature type="transmembrane region" description="Helical" evidence="5">
    <location>
        <begin position="57"/>
        <end position="75"/>
    </location>
</feature>
<evidence type="ECO:0000256" key="3">
    <source>
        <dbReference type="ARBA" id="ARBA00022989"/>
    </source>
</evidence>